<proteinExistence type="predicted"/>
<sequence>MTTATGDGTRNTGIRNSGTRNSGTRNTGTRNSDSATTTRTDPTWWKAPLGVTLPGLPLLVGQFAFFGGGHTSGLDVTRGIAAVLLVLCWLPPHRRSFRGGG</sequence>
<evidence type="ECO:0000256" key="1">
    <source>
        <dbReference type="SAM" id="MobiDB-lite"/>
    </source>
</evidence>
<protein>
    <submittedName>
        <fullName evidence="2">Uncharacterized protein</fullName>
    </submittedName>
</protein>
<name>A0ABW7C5P3_9ACTN</name>
<comment type="caution">
    <text evidence="2">The sequence shown here is derived from an EMBL/GenBank/DDBJ whole genome shotgun (WGS) entry which is preliminary data.</text>
</comment>
<feature type="compositionally biased region" description="Polar residues" evidence="1">
    <location>
        <begin position="1"/>
        <end position="14"/>
    </location>
</feature>
<keyword evidence="3" id="KW-1185">Reference proteome</keyword>
<dbReference type="EMBL" id="JBICZW010000036">
    <property type="protein sequence ID" value="MFG3193925.1"/>
    <property type="molecule type" value="Genomic_DNA"/>
</dbReference>
<reference evidence="2 3" key="1">
    <citation type="submission" date="2024-10" db="EMBL/GenBank/DDBJ databases">
        <title>The Natural Products Discovery Center: Release of the First 8490 Sequenced Strains for Exploring Actinobacteria Biosynthetic Diversity.</title>
        <authorList>
            <person name="Kalkreuter E."/>
            <person name="Kautsar S.A."/>
            <person name="Yang D."/>
            <person name="Bader C.D."/>
            <person name="Teijaro C.N."/>
            <person name="Fluegel L."/>
            <person name="Davis C.M."/>
            <person name="Simpson J.R."/>
            <person name="Lauterbach L."/>
            <person name="Steele A.D."/>
            <person name="Gui C."/>
            <person name="Meng S."/>
            <person name="Li G."/>
            <person name="Viehrig K."/>
            <person name="Ye F."/>
            <person name="Su P."/>
            <person name="Kiefer A.F."/>
            <person name="Nichols A."/>
            <person name="Cepeda A.J."/>
            <person name="Yan W."/>
            <person name="Fan B."/>
            <person name="Jiang Y."/>
            <person name="Adhikari A."/>
            <person name="Zheng C.-J."/>
            <person name="Schuster L."/>
            <person name="Cowan T.M."/>
            <person name="Smanski M.J."/>
            <person name="Chevrette M.G."/>
            <person name="De Carvalho L.P.S."/>
            <person name="Shen B."/>
        </authorList>
    </citation>
    <scope>NUCLEOTIDE SEQUENCE [LARGE SCALE GENOMIC DNA]</scope>
    <source>
        <strain evidence="2 3">NPDC048229</strain>
    </source>
</reference>
<feature type="region of interest" description="Disordered" evidence="1">
    <location>
        <begin position="1"/>
        <end position="41"/>
    </location>
</feature>
<dbReference type="Proteomes" id="UP001604282">
    <property type="component" value="Unassembled WGS sequence"/>
</dbReference>
<organism evidence="2 3">
    <name type="scientific">Streptomyces omiyaensis</name>
    <dbReference type="NCBI Taxonomy" id="68247"/>
    <lineage>
        <taxon>Bacteria</taxon>
        <taxon>Bacillati</taxon>
        <taxon>Actinomycetota</taxon>
        <taxon>Actinomycetes</taxon>
        <taxon>Kitasatosporales</taxon>
        <taxon>Streptomycetaceae</taxon>
        <taxon>Streptomyces</taxon>
    </lineage>
</organism>
<evidence type="ECO:0000313" key="2">
    <source>
        <dbReference type="EMBL" id="MFG3193925.1"/>
    </source>
</evidence>
<gene>
    <name evidence="2" type="ORF">ACGFYS_33980</name>
</gene>
<accession>A0ABW7C5P3</accession>
<dbReference type="RefSeq" id="WP_392884848.1">
    <property type="nucleotide sequence ID" value="NZ_JBICZW010000036.1"/>
</dbReference>
<evidence type="ECO:0000313" key="3">
    <source>
        <dbReference type="Proteomes" id="UP001604282"/>
    </source>
</evidence>
<feature type="compositionally biased region" description="Low complexity" evidence="1">
    <location>
        <begin position="15"/>
        <end position="32"/>
    </location>
</feature>